<evidence type="ECO:0000259" key="6">
    <source>
        <dbReference type="SMART" id="SM00490"/>
    </source>
</evidence>
<evidence type="ECO:0000313" key="7">
    <source>
        <dbReference type="EMBL" id="MBU9724875.1"/>
    </source>
</evidence>
<proteinExistence type="predicted"/>
<gene>
    <name evidence="7" type="primary">cas3</name>
    <name evidence="7" type="ORF">KTH90_02485</name>
</gene>
<dbReference type="Proteomes" id="UP001314681">
    <property type="component" value="Unassembled WGS sequence"/>
</dbReference>
<reference evidence="7 8" key="1">
    <citation type="submission" date="2021-06" db="EMBL/GenBank/DDBJ databases">
        <title>Description of novel taxa of the family Lachnospiraceae.</title>
        <authorList>
            <person name="Chaplin A.V."/>
            <person name="Sokolova S.R."/>
            <person name="Pikina A.P."/>
            <person name="Korzhanova M."/>
            <person name="Belova V."/>
            <person name="Korostin D."/>
            <person name="Efimov B.A."/>
        </authorList>
    </citation>
    <scope>NUCLEOTIDE SEQUENCE [LARGE SCALE GENOMIC DNA]</scope>
    <source>
        <strain evidence="7 8">ASD4241</strain>
    </source>
</reference>
<dbReference type="InterPro" id="IPR027417">
    <property type="entry name" value="P-loop_NTPase"/>
</dbReference>
<keyword evidence="3" id="KW-0347">Helicase</keyword>
<keyword evidence="4" id="KW-0067">ATP-binding</keyword>
<dbReference type="SMART" id="SM00490">
    <property type="entry name" value="HELICc"/>
    <property type="match status" value="1"/>
</dbReference>
<dbReference type="SUPFAM" id="SSF52540">
    <property type="entry name" value="P-loop containing nucleoside triphosphate hydrolases"/>
    <property type="match status" value="1"/>
</dbReference>
<keyword evidence="8" id="KW-1185">Reference proteome</keyword>
<feature type="domain" description="Helicase C-terminal" evidence="6">
    <location>
        <begin position="135"/>
        <end position="218"/>
    </location>
</feature>
<dbReference type="InterPro" id="IPR054712">
    <property type="entry name" value="Cas3-like_dom"/>
</dbReference>
<accession>A0ABS6K2Y8</accession>
<dbReference type="InterPro" id="IPR001650">
    <property type="entry name" value="Helicase_C-like"/>
</dbReference>
<protein>
    <submittedName>
        <fullName evidence="7">CRISPR-associated helicase Cas3</fullName>
    </submittedName>
</protein>
<evidence type="ECO:0000313" key="8">
    <source>
        <dbReference type="Proteomes" id="UP001314681"/>
    </source>
</evidence>
<evidence type="ECO:0000256" key="5">
    <source>
        <dbReference type="ARBA" id="ARBA00023118"/>
    </source>
</evidence>
<evidence type="ECO:0000256" key="4">
    <source>
        <dbReference type="ARBA" id="ARBA00022840"/>
    </source>
</evidence>
<evidence type="ECO:0000256" key="3">
    <source>
        <dbReference type="ARBA" id="ARBA00022806"/>
    </source>
</evidence>
<dbReference type="EMBL" id="JAHQCX010000001">
    <property type="protein sequence ID" value="MBU9724875.1"/>
    <property type="molecule type" value="Genomic_DNA"/>
</dbReference>
<dbReference type="NCBIfam" id="TIGR01587">
    <property type="entry name" value="cas3_core"/>
    <property type="match status" value="1"/>
</dbReference>
<sequence length="407" mass="47569">MSNVIVTTFVQVLETLVGNRNRMLKKFNEFRHSILILDEVQAIPIELLKVADYILREAARLLDCKIILMTATRPLFLTEAKELLPDYEKYFRMFCRTKLIYKPGKTTIDEFIEDFLGQVESKSYLIVCNTIKESLLIYDDLKKALPERKLFYLSANLLPCDRVERIKEIEKSFDTLKPMVVSTQVIEAGVDLSFDYVIRDLAPLSSIIQAAGRCNRHGKEALGFVRVVELTNGKKAYGQMIYGDMQINVTKQLLDQKREILESDYLELIHEYYEKISGYVSCDSENYIKSIQKLIFTGEKYAIDQFHLIEEKGAYVEVYFRIDENAECLFQKFLHAVREKDMKKKYDSMLELNPKMSAYTLSIPEKYVSRINHVQEEVIWSLPMEGCNDNYCRDTGFKREEEDYLVF</sequence>
<evidence type="ECO:0000256" key="2">
    <source>
        <dbReference type="ARBA" id="ARBA00022801"/>
    </source>
</evidence>
<comment type="caution">
    <text evidence="7">The sequence shown here is derived from an EMBL/GenBank/DDBJ whole genome shotgun (WGS) entry which is preliminary data.</text>
</comment>
<dbReference type="InterPro" id="IPR006474">
    <property type="entry name" value="Helicase_Cas3_CRISPR-ass_core"/>
</dbReference>
<name>A0ABS6K2Y8_9FIRM</name>
<keyword evidence="5" id="KW-0051">Antiviral defense</keyword>
<organism evidence="7 8">
    <name type="scientific">Diplocloster modestus</name>
    <dbReference type="NCBI Taxonomy" id="2850322"/>
    <lineage>
        <taxon>Bacteria</taxon>
        <taxon>Bacillati</taxon>
        <taxon>Bacillota</taxon>
        <taxon>Clostridia</taxon>
        <taxon>Lachnospirales</taxon>
        <taxon>Lachnospiraceae</taxon>
        <taxon>Diplocloster</taxon>
    </lineage>
</organism>
<keyword evidence="2" id="KW-0378">Hydrolase</keyword>
<dbReference type="Gene3D" id="3.40.50.300">
    <property type="entry name" value="P-loop containing nucleotide triphosphate hydrolases"/>
    <property type="match status" value="1"/>
</dbReference>
<evidence type="ECO:0000256" key="1">
    <source>
        <dbReference type="ARBA" id="ARBA00022741"/>
    </source>
</evidence>
<dbReference type="RefSeq" id="WP_238726198.1">
    <property type="nucleotide sequence ID" value="NZ_JAHQCX010000001.1"/>
</dbReference>
<dbReference type="Pfam" id="PF22590">
    <property type="entry name" value="Cas3-like_C_2"/>
    <property type="match status" value="1"/>
</dbReference>
<keyword evidence="1" id="KW-0547">Nucleotide-binding</keyword>